<evidence type="ECO:0000313" key="1">
    <source>
        <dbReference type="EMBL" id="USW53651.1"/>
    </source>
</evidence>
<organism evidence="1 2">
    <name type="scientific">Septoria linicola</name>
    <dbReference type="NCBI Taxonomy" id="215465"/>
    <lineage>
        <taxon>Eukaryota</taxon>
        <taxon>Fungi</taxon>
        <taxon>Dikarya</taxon>
        <taxon>Ascomycota</taxon>
        <taxon>Pezizomycotina</taxon>
        <taxon>Dothideomycetes</taxon>
        <taxon>Dothideomycetidae</taxon>
        <taxon>Mycosphaerellales</taxon>
        <taxon>Mycosphaerellaceae</taxon>
        <taxon>Septoria</taxon>
    </lineage>
</organism>
<sequence length="216" mass="24337">MDEHIAAIRLACEEERRRKYSTKKLEIYKIPLTHRIIDEGEISPVSAMLGVPIAVLKLRPSMRLPRAKRPELIAREKLAYGSAIDGDYFENPEVTKVMMSCDSRNGQDPTAPLAGWAERVGCVLMVRTDGKPLAEADFEAMQEFVNAARERGMPTNEEELYTLLCVAHLTQYYDHARQFFPEVGTSHEMAAAPPLSEAEKPAFEEIKMVREDGSLI</sequence>
<evidence type="ECO:0000313" key="2">
    <source>
        <dbReference type="Proteomes" id="UP001056384"/>
    </source>
</evidence>
<reference evidence="1" key="1">
    <citation type="submission" date="2022-06" db="EMBL/GenBank/DDBJ databases">
        <title>Complete genome sequences of two strains of the flax pathogen Septoria linicola.</title>
        <authorList>
            <person name="Lapalu N."/>
            <person name="Simon A."/>
            <person name="Demenou B."/>
            <person name="Paumier D."/>
            <person name="Guillot M.-P."/>
            <person name="Gout L."/>
            <person name="Valade R."/>
        </authorList>
    </citation>
    <scope>NUCLEOTIDE SEQUENCE</scope>
    <source>
        <strain evidence="1">SE15195</strain>
    </source>
</reference>
<dbReference type="AlphaFoldDB" id="A0A9Q9AZR6"/>
<gene>
    <name evidence="1" type="ORF">Slin15195_G069700</name>
</gene>
<name>A0A9Q9AZR6_9PEZI</name>
<dbReference type="EMBL" id="CP099422">
    <property type="protein sequence ID" value="USW53651.1"/>
    <property type="molecule type" value="Genomic_DNA"/>
</dbReference>
<proteinExistence type="predicted"/>
<accession>A0A9Q9AZR6</accession>
<protein>
    <submittedName>
        <fullName evidence="1">Uncharacterized protein</fullName>
    </submittedName>
</protein>
<dbReference type="Proteomes" id="UP001056384">
    <property type="component" value="Chromosome 5"/>
</dbReference>
<keyword evidence="2" id="KW-1185">Reference proteome</keyword>